<evidence type="ECO:0000313" key="3">
    <source>
        <dbReference type="EMBL" id="MFI0795772.1"/>
    </source>
</evidence>
<keyword evidence="2" id="KW-0732">Signal</keyword>
<dbReference type="Proteomes" id="UP001611075">
    <property type="component" value="Unassembled WGS sequence"/>
</dbReference>
<feature type="signal peptide" evidence="2">
    <location>
        <begin position="1"/>
        <end position="24"/>
    </location>
</feature>
<feature type="region of interest" description="Disordered" evidence="1">
    <location>
        <begin position="33"/>
        <end position="57"/>
    </location>
</feature>
<feature type="non-terminal residue" evidence="3">
    <location>
        <position position="87"/>
    </location>
</feature>
<keyword evidence="4" id="KW-1185">Reference proteome</keyword>
<accession>A0ABW7SU54</accession>
<feature type="chain" id="PRO_5045065940" evidence="2">
    <location>
        <begin position="25"/>
        <end position="87"/>
    </location>
</feature>
<evidence type="ECO:0000256" key="2">
    <source>
        <dbReference type="SAM" id="SignalP"/>
    </source>
</evidence>
<organism evidence="3 4">
    <name type="scientific">Micromonospora rubida</name>
    <dbReference type="NCBI Taxonomy" id="2697657"/>
    <lineage>
        <taxon>Bacteria</taxon>
        <taxon>Bacillati</taxon>
        <taxon>Actinomycetota</taxon>
        <taxon>Actinomycetes</taxon>
        <taxon>Micromonosporales</taxon>
        <taxon>Micromonosporaceae</taxon>
        <taxon>Micromonospora</taxon>
    </lineage>
</organism>
<proteinExistence type="predicted"/>
<comment type="caution">
    <text evidence="3">The sequence shown here is derived from an EMBL/GenBank/DDBJ whole genome shotgun (WGS) entry which is preliminary data.</text>
</comment>
<reference evidence="3 4" key="1">
    <citation type="submission" date="2024-10" db="EMBL/GenBank/DDBJ databases">
        <title>The Natural Products Discovery Center: Release of the First 8490 Sequenced Strains for Exploring Actinobacteria Biosynthetic Diversity.</title>
        <authorList>
            <person name="Kalkreuter E."/>
            <person name="Kautsar S.A."/>
            <person name="Yang D."/>
            <person name="Bader C.D."/>
            <person name="Teijaro C.N."/>
            <person name="Fluegel L."/>
            <person name="Davis C.M."/>
            <person name="Simpson J.R."/>
            <person name="Lauterbach L."/>
            <person name="Steele A.D."/>
            <person name="Gui C."/>
            <person name="Meng S."/>
            <person name="Li G."/>
            <person name="Viehrig K."/>
            <person name="Ye F."/>
            <person name="Su P."/>
            <person name="Kiefer A.F."/>
            <person name="Nichols A."/>
            <person name="Cepeda A.J."/>
            <person name="Yan W."/>
            <person name="Fan B."/>
            <person name="Jiang Y."/>
            <person name="Adhikari A."/>
            <person name="Zheng C.-J."/>
            <person name="Schuster L."/>
            <person name="Cowan T.M."/>
            <person name="Smanski M.J."/>
            <person name="Chevrette M.G."/>
            <person name="De Carvalho L.P.S."/>
            <person name="Shen B."/>
        </authorList>
    </citation>
    <scope>NUCLEOTIDE SEQUENCE [LARGE SCALE GENOMIC DNA]</scope>
    <source>
        <strain evidence="3 4">NPDC021253</strain>
    </source>
</reference>
<protein>
    <submittedName>
        <fullName evidence="3">Uncharacterized protein</fullName>
    </submittedName>
</protein>
<evidence type="ECO:0000256" key="1">
    <source>
        <dbReference type="SAM" id="MobiDB-lite"/>
    </source>
</evidence>
<name>A0ABW7SU54_9ACTN</name>
<evidence type="ECO:0000313" key="4">
    <source>
        <dbReference type="Proteomes" id="UP001611075"/>
    </source>
</evidence>
<gene>
    <name evidence="3" type="ORF">ACH4OY_24280</name>
</gene>
<dbReference type="EMBL" id="JBIRPU010000021">
    <property type="protein sequence ID" value="MFI0795772.1"/>
    <property type="molecule type" value="Genomic_DNA"/>
</dbReference>
<dbReference type="RefSeq" id="WP_396683301.1">
    <property type="nucleotide sequence ID" value="NZ_JBIRPU010000021.1"/>
</dbReference>
<sequence>MHLTHPTRWLNRLLVLVLAATVLAAPAGAAAPAQAGARQQPAPATDWTAVPGAAGARSGPASVVYGGELFLFVRAGNGTVRVNRFSL</sequence>